<dbReference type="RefSeq" id="WP_199575849.1">
    <property type="nucleotide sequence ID" value="NZ_JAENBO010000004.1"/>
</dbReference>
<evidence type="ECO:0000313" key="2">
    <source>
        <dbReference type="EMBL" id="MBJ8326209.1"/>
    </source>
</evidence>
<gene>
    <name evidence="2" type="ORF">JHK62_05940</name>
</gene>
<keyword evidence="3" id="KW-1185">Reference proteome</keyword>
<dbReference type="EMBL" id="JAENBO010000004">
    <property type="protein sequence ID" value="MBJ8326209.1"/>
    <property type="molecule type" value="Genomic_DNA"/>
</dbReference>
<sequence length="129" mass="15048">MTLETNKQNAIAFYQTAYEGNPREAVAKYVGDDYKQHNPLVGDGKEAFITYFEKMNDDYPNKSISFVRAIAEGDLVSLHTHQVWHYTKEETHEFVTMDFFRFDNNGKIVEHWDAIQEIPEESLNGNTMY</sequence>
<dbReference type="SUPFAM" id="SSF54427">
    <property type="entry name" value="NTF2-like"/>
    <property type="match status" value="1"/>
</dbReference>
<organism evidence="2 3">
    <name type="scientific">Streptococcus pacificus</name>
    <dbReference type="NCBI Taxonomy" id="2740577"/>
    <lineage>
        <taxon>Bacteria</taxon>
        <taxon>Bacillati</taxon>
        <taxon>Bacillota</taxon>
        <taxon>Bacilli</taxon>
        <taxon>Lactobacillales</taxon>
        <taxon>Streptococcaceae</taxon>
        <taxon>Streptococcus</taxon>
    </lineage>
</organism>
<dbReference type="PANTHER" id="PTHR38436:SF1">
    <property type="entry name" value="ESTER CYCLASE"/>
    <property type="match status" value="1"/>
</dbReference>
<reference evidence="2 3" key="1">
    <citation type="journal article" date="2021" name="Int. J. Syst. Evol. Microbiol.">
        <title>Streptococcus vicugnae sp. nov., isolated from faeces of alpacas (Vicugna pacos) and cattle (Bos taurus), Streptococcus zalophi sp. nov., and Streptococcus pacificus sp. nov., isolated from respiratory tract of California sea lions (Zalophus californianus).</title>
        <authorList>
            <person name="Volokhov D.V."/>
            <person name="Zagorodnyaya T.A."/>
            <person name="Shen Z."/>
            <person name="Blom J."/>
            <person name="Furtak V.A."/>
            <person name="Eisenberg T."/>
            <person name="Fan P."/>
            <person name="Jeong K.C."/>
            <person name="Gao Y."/>
            <person name="Zhang S."/>
            <person name="Amselle M."/>
        </authorList>
    </citation>
    <scope>NUCLEOTIDE SEQUENCE [LARGE SCALE GENOMIC DNA]</scope>
    <source>
        <strain evidence="2 3">CSL7591</strain>
    </source>
</reference>
<dbReference type="InterPro" id="IPR037401">
    <property type="entry name" value="SnoaL-like"/>
</dbReference>
<feature type="domain" description="SnoaL-like" evidence="1">
    <location>
        <begin position="12"/>
        <end position="111"/>
    </location>
</feature>
<comment type="caution">
    <text evidence="2">The sequence shown here is derived from an EMBL/GenBank/DDBJ whole genome shotgun (WGS) entry which is preliminary data.</text>
</comment>
<dbReference type="Pfam" id="PF12680">
    <property type="entry name" value="SnoaL_2"/>
    <property type="match status" value="1"/>
</dbReference>
<dbReference type="Proteomes" id="UP000653045">
    <property type="component" value="Unassembled WGS sequence"/>
</dbReference>
<name>A0ABS0ZJP0_9STRE</name>
<accession>A0ABS0ZJP0</accession>
<dbReference type="InterPro" id="IPR032710">
    <property type="entry name" value="NTF2-like_dom_sf"/>
</dbReference>
<dbReference type="Gene3D" id="3.10.450.50">
    <property type="match status" value="1"/>
</dbReference>
<protein>
    <submittedName>
        <fullName evidence="2">Nuclear transport factor 2 family protein</fullName>
    </submittedName>
</protein>
<evidence type="ECO:0000313" key="3">
    <source>
        <dbReference type="Proteomes" id="UP000653045"/>
    </source>
</evidence>
<dbReference type="InterPro" id="IPR009959">
    <property type="entry name" value="Cyclase_SnoaL-like"/>
</dbReference>
<proteinExistence type="predicted"/>
<dbReference type="PANTHER" id="PTHR38436">
    <property type="entry name" value="POLYKETIDE CYCLASE SNOAL-LIKE DOMAIN"/>
    <property type="match status" value="1"/>
</dbReference>
<evidence type="ECO:0000259" key="1">
    <source>
        <dbReference type="Pfam" id="PF12680"/>
    </source>
</evidence>